<evidence type="ECO:0000313" key="2">
    <source>
        <dbReference type="EMBL" id="CCC48504.1"/>
    </source>
</evidence>
<feature type="transmembrane region" description="Helical" evidence="1">
    <location>
        <begin position="98"/>
        <end position="125"/>
    </location>
</feature>
<proteinExistence type="predicted"/>
<keyword evidence="1" id="KW-0812">Transmembrane</keyword>
<keyword evidence="1" id="KW-1133">Transmembrane helix</keyword>
<sequence>MHLHTMGEITDLVFIKTIIDIRAPPNKLEYHGRALETEYSQKNECLLFYVKKMHSPSHPTTHNTEKKKNIFYLYEEAIRPFSPVCDFLRQNYLFADQFVLCDLLISFFSFLFFSFFFVFLFPFSIHAVFFNSFSFPLLFWLFTARLGGISLLWNIAAAP</sequence>
<dbReference type="VEuPathDB" id="TriTrypDB:TvY486_0602950"/>
<accession>G0TX15</accession>
<organism evidence="2">
    <name type="scientific">Trypanosoma vivax (strain Y486)</name>
    <dbReference type="NCBI Taxonomy" id="1055687"/>
    <lineage>
        <taxon>Eukaryota</taxon>
        <taxon>Discoba</taxon>
        <taxon>Euglenozoa</taxon>
        <taxon>Kinetoplastea</taxon>
        <taxon>Metakinetoplastina</taxon>
        <taxon>Trypanosomatida</taxon>
        <taxon>Trypanosomatidae</taxon>
        <taxon>Trypanosoma</taxon>
        <taxon>Duttonella</taxon>
    </lineage>
</organism>
<dbReference type="EMBL" id="HE573022">
    <property type="protein sequence ID" value="CCC48504.1"/>
    <property type="molecule type" value="Genomic_DNA"/>
</dbReference>
<feature type="transmembrane region" description="Helical" evidence="1">
    <location>
        <begin position="137"/>
        <end position="156"/>
    </location>
</feature>
<evidence type="ECO:0000256" key="1">
    <source>
        <dbReference type="SAM" id="Phobius"/>
    </source>
</evidence>
<gene>
    <name evidence="2" type="ORF">TVY486_0602950</name>
</gene>
<protein>
    <submittedName>
        <fullName evidence="2">Uncharacterized protein</fullName>
    </submittedName>
</protein>
<name>G0TX15_TRYVY</name>
<keyword evidence="1" id="KW-0472">Membrane</keyword>
<dbReference type="AlphaFoldDB" id="G0TX15"/>
<reference evidence="2" key="1">
    <citation type="journal article" date="2012" name="Proc. Natl. Acad. Sci. U.S.A.">
        <title>Antigenic diversity is generated by distinct evolutionary mechanisms in African trypanosome species.</title>
        <authorList>
            <person name="Jackson A.P."/>
            <person name="Berry A."/>
            <person name="Aslett M."/>
            <person name="Allison H.C."/>
            <person name="Burton P."/>
            <person name="Vavrova-Anderson J."/>
            <person name="Brown R."/>
            <person name="Browne H."/>
            <person name="Corton N."/>
            <person name="Hauser H."/>
            <person name="Gamble J."/>
            <person name="Gilderthorp R."/>
            <person name="Marcello L."/>
            <person name="McQuillan J."/>
            <person name="Otto T.D."/>
            <person name="Quail M.A."/>
            <person name="Sanders M.J."/>
            <person name="van Tonder A."/>
            <person name="Ginger M.L."/>
            <person name="Field M.C."/>
            <person name="Barry J.D."/>
            <person name="Hertz-Fowler C."/>
            <person name="Berriman M."/>
        </authorList>
    </citation>
    <scope>NUCLEOTIDE SEQUENCE</scope>
    <source>
        <strain evidence="2">Y486</strain>
    </source>
</reference>